<comment type="subcellular location">
    <subcellularLocation>
        <location evidence="1">Cell membrane</location>
        <topology evidence="1">Multi-pass membrane protein</topology>
    </subcellularLocation>
</comment>
<feature type="transmembrane region" description="Helical" evidence="6">
    <location>
        <begin position="52"/>
        <end position="80"/>
    </location>
</feature>
<feature type="transmembrane region" description="Helical" evidence="6">
    <location>
        <begin position="313"/>
        <end position="332"/>
    </location>
</feature>
<evidence type="ECO:0000256" key="2">
    <source>
        <dbReference type="ARBA" id="ARBA00022475"/>
    </source>
</evidence>
<feature type="transmembrane region" description="Helical" evidence="6">
    <location>
        <begin position="253"/>
        <end position="271"/>
    </location>
</feature>
<evidence type="ECO:0000256" key="5">
    <source>
        <dbReference type="ARBA" id="ARBA00023136"/>
    </source>
</evidence>
<gene>
    <name evidence="7" type="primary">hybB</name>
    <name evidence="7" type="ORF">BN1804_01708</name>
</gene>
<keyword evidence="3 6" id="KW-0812">Transmembrane</keyword>
<protein>
    <submittedName>
        <fullName evidence="7">Putative Ni/Fe-hydrogenase 2 b-type cytochrome subunit</fullName>
    </submittedName>
</protein>
<dbReference type="GO" id="GO:0005886">
    <property type="term" value="C:plasma membrane"/>
    <property type="evidence" value="ECO:0007669"/>
    <property type="project" value="UniProtKB-SubCell"/>
</dbReference>
<feature type="transmembrane region" description="Helical" evidence="6">
    <location>
        <begin position="92"/>
        <end position="111"/>
    </location>
</feature>
<sequence>MSSHDPRPLGGKLFTLAVRVFLPLAVLGFILIGKRLVLGLGDVSDLNGGYPWGIWIAFDLLIGTGFACGGWALAWAVYVFNKGEFHPLVRPALLASLFGYSLGGLSIAIDIGRYWNMPHFFMPQYFNVNSVLFETATCMTIYIMVMALEFLPALLERLGWKVSLKRLNKAMFFIIGLGALLPTMHQSSMGSLMISAGWKVHPLWQSYEMLPLFSLLTAFLLGFTIVIFEGSLLKASRTMNDDETPLFTKLTKVIEVLLIAFLICRWGEIIWNGKLSYIGNGDMFSWLFIAESVLLLIPLILMHLNNNRRSPRMLFVCALFILIGAAMWRMNYSLVAYNPGNGYHYFPTASELLISIGFVAFEVTAYILIIRLLPVLPAQTDSNIQLKKAEVKS</sequence>
<dbReference type="RefSeq" id="WP_072063711.1">
    <property type="nucleotide sequence ID" value="NZ_CVRY01000003.1"/>
</dbReference>
<dbReference type="EMBL" id="CVRY01000003">
    <property type="protein sequence ID" value="CRL61915.1"/>
    <property type="molecule type" value="Genomic_DNA"/>
</dbReference>
<name>A0A0G4Q7R8_9GAMM</name>
<dbReference type="Gene3D" id="1.20.1630.10">
    <property type="entry name" value="Formate dehydrogenase/DMSO reductase domain"/>
    <property type="match status" value="1"/>
</dbReference>
<organism evidence="7 8">
    <name type="scientific">Proteus penneri</name>
    <dbReference type="NCBI Taxonomy" id="102862"/>
    <lineage>
        <taxon>Bacteria</taxon>
        <taxon>Pseudomonadati</taxon>
        <taxon>Pseudomonadota</taxon>
        <taxon>Gammaproteobacteria</taxon>
        <taxon>Enterobacterales</taxon>
        <taxon>Morganellaceae</taxon>
        <taxon>Proteus</taxon>
    </lineage>
</organism>
<evidence type="ECO:0000256" key="4">
    <source>
        <dbReference type="ARBA" id="ARBA00022989"/>
    </source>
</evidence>
<evidence type="ECO:0000313" key="8">
    <source>
        <dbReference type="Proteomes" id="UP000183920"/>
    </source>
</evidence>
<dbReference type="PANTHER" id="PTHR30074:SF4">
    <property type="entry name" value="NI_FE-HYDROGENASE 2 B-TYPE CYTOCHROME SUBUNIT-RELATED"/>
    <property type="match status" value="1"/>
</dbReference>
<feature type="transmembrane region" description="Helical" evidence="6">
    <location>
        <begin position="210"/>
        <end position="232"/>
    </location>
</feature>
<feature type="transmembrane region" description="Helical" evidence="6">
    <location>
        <begin position="283"/>
        <end position="301"/>
    </location>
</feature>
<keyword evidence="5 6" id="KW-0472">Membrane</keyword>
<proteinExistence type="predicted"/>
<dbReference type="AlphaFoldDB" id="A0A0G4Q7R8"/>
<dbReference type="InterPro" id="IPR051817">
    <property type="entry name" value="FDH_cytochrome_b556_subunit"/>
</dbReference>
<dbReference type="PANTHER" id="PTHR30074">
    <property type="entry name" value="FORMATE DEHYDROGENASE, NITRATE-INDUCIBLE, CYTOCHROME B556 FDN SUBUNIT"/>
    <property type="match status" value="1"/>
</dbReference>
<feature type="transmembrane region" description="Helical" evidence="6">
    <location>
        <begin position="12"/>
        <end position="32"/>
    </location>
</feature>
<keyword evidence="2" id="KW-1003">Cell membrane</keyword>
<accession>A0A0G4Q7R8</accession>
<evidence type="ECO:0000313" key="7">
    <source>
        <dbReference type="EMBL" id="CRL61915.1"/>
    </source>
</evidence>
<evidence type="ECO:0000256" key="6">
    <source>
        <dbReference type="SAM" id="Phobius"/>
    </source>
</evidence>
<feature type="transmembrane region" description="Helical" evidence="6">
    <location>
        <begin position="131"/>
        <end position="151"/>
    </location>
</feature>
<feature type="transmembrane region" description="Helical" evidence="6">
    <location>
        <begin position="172"/>
        <end position="198"/>
    </location>
</feature>
<feature type="transmembrane region" description="Helical" evidence="6">
    <location>
        <begin position="352"/>
        <end position="373"/>
    </location>
</feature>
<keyword evidence="4 6" id="KW-1133">Transmembrane helix</keyword>
<dbReference type="NCBIfam" id="NF008133">
    <property type="entry name" value="PRK10881.1"/>
    <property type="match status" value="1"/>
</dbReference>
<evidence type="ECO:0000256" key="3">
    <source>
        <dbReference type="ARBA" id="ARBA00022692"/>
    </source>
</evidence>
<reference evidence="8" key="1">
    <citation type="submission" date="2015-06" db="EMBL/GenBank/DDBJ databases">
        <authorList>
            <person name="Urmite Genomes"/>
        </authorList>
    </citation>
    <scope>NUCLEOTIDE SEQUENCE [LARGE SCALE GENOMIC DNA]</scope>
    <source>
        <strain evidence="8">CSUR P1867</strain>
    </source>
</reference>
<dbReference type="GO" id="GO:0009061">
    <property type="term" value="P:anaerobic respiration"/>
    <property type="evidence" value="ECO:0007669"/>
    <property type="project" value="TreeGrafter"/>
</dbReference>
<evidence type="ECO:0000256" key="1">
    <source>
        <dbReference type="ARBA" id="ARBA00004651"/>
    </source>
</evidence>
<dbReference type="Proteomes" id="UP000183920">
    <property type="component" value="Unassembled WGS sequence"/>
</dbReference>